<feature type="region of interest" description="Disordered" evidence="10">
    <location>
        <begin position="111"/>
        <end position="151"/>
    </location>
</feature>
<dbReference type="InterPro" id="IPR050895">
    <property type="entry name" value="XK-related_scramblase"/>
</dbReference>
<feature type="transmembrane region" description="Helical" evidence="9">
    <location>
        <begin position="349"/>
        <end position="367"/>
    </location>
</feature>
<evidence type="ECO:0000256" key="3">
    <source>
        <dbReference type="ARBA" id="ARBA00022475"/>
    </source>
</evidence>
<feature type="transmembrane region" description="Helical" evidence="9">
    <location>
        <begin position="82"/>
        <end position="100"/>
    </location>
</feature>
<dbReference type="OMA" id="PKLWRPP"/>
<dbReference type="GO" id="GO:1902742">
    <property type="term" value="P:apoptotic process involved in development"/>
    <property type="evidence" value="ECO:0007669"/>
    <property type="project" value="TreeGrafter"/>
</dbReference>
<dbReference type="Pfam" id="PF09815">
    <property type="entry name" value="XK-related"/>
    <property type="match status" value="2"/>
</dbReference>
<keyword evidence="12" id="KW-1185">Reference proteome</keyword>
<feature type="transmembrane region" description="Helical" evidence="9">
    <location>
        <begin position="206"/>
        <end position="222"/>
    </location>
</feature>
<evidence type="ECO:0000256" key="4">
    <source>
        <dbReference type="ARBA" id="ARBA00022692"/>
    </source>
</evidence>
<sequence length="530" mass="58966">MSPRTAPPRFGPLQLALAAAGTAAATLDVFMDGWVAAQYARHGHPGWAALSLSVLAAASAAAQTCSWLWLRSDPPALRPAVPVLLLAALHLLQLGFFFRYGSPAPSFPPAAGLRSAPAPPGTRGWGGAEPRLSAGPGGSSTEPGPDRERRWSEGSFPRALLCVPGLVPLPSGQTEQRPETSSRPRHLRGAARPSRGKGIMQGDRCSVFYTCIVWLLWCLYALKVGWRVCWARAEEEDEQRHMAFISHDISMLRLFETFLENTPQLTLLLYIILRTNKAEISQGLGMVTAFLCVSWSLLDYHQSLRSFLQDKYELSRSSSIVYFLWNLFLICPRILALALFALLWPYGMAVHFSLVWLAMFLWVSLQGTDFMESPGSEQLYRAMVAVILYFSWFNVAQGGTLHRSIIYHGFMLVDSSLLGLAWLWGRAPEEEEEHSYLIPVVSAALPCYLLGLGLRVTYYKWLHPNVRVRQEGRYDEVDANGGGDGVEFRSFLEPDLVNRRMQWLAQSHFSLSQPAQQHFLNGDAAVESAV</sequence>
<proteinExistence type="inferred from homology"/>
<dbReference type="InterPro" id="IPR018629">
    <property type="entry name" value="XK-rel"/>
</dbReference>
<dbReference type="Ensembl" id="ENSJHYT00000007315.1">
    <property type="protein sequence ID" value="ENSJHYP00000005985.1"/>
    <property type="gene ID" value="ENSJHYG00000004858.1"/>
</dbReference>
<evidence type="ECO:0000256" key="8">
    <source>
        <dbReference type="ARBA" id="ARBA00024479"/>
    </source>
</evidence>
<evidence type="ECO:0000256" key="5">
    <source>
        <dbReference type="ARBA" id="ARBA00022703"/>
    </source>
</evidence>
<feature type="transmembrane region" description="Helical" evidence="9">
    <location>
        <begin position="283"/>
        <end position="300"/>
    </location>
</feature>
<keyword evidence="6 9" id="KW-1133">Transmembrane helix</keyword>
<evidence type="ECO:0000256" key="2">
    <source>
        <dbReference type="ARBA" id="ARBA00008789"/>
    </source>
</evidence>
<evidence type="ECO:0000256" key="9">
    <source>
        <dbReference type="RuleBase" id="RU910716"/>
    </source>
</evidence>
<reference evidence="11" key="2">
    <citation type="submission" date="2025-09" db="UniProtKB">
        <authorList>
            <consortium name="Ensembl"/>
        </authorList>
    </citation>
    <scope>IDENTIFICATION</scope>
</reference>
<feature type="transmembrane region" description="Helical" evidence="9">
    <location>
        <begin position="379"/>
        <end position="396"/>
    </location>
</feature>
<dbReference type="PANTHER" id="PTHR16024">
    <property type="entry name" value="XK-RELATED PROTEIN"/>
    <property type="match status" value="1"/>
</dbReference>
<evidence type="ECO:0000256" key="7">
    <source>
        <dbReference type="ARBA" id="ARBA00023136"/>
    </source>
</evidence>
<comment type="subcellular location">
    <subcellularLocation>
        <location evidence="1">Cell membrane</location>
        <topology evidence="1">Multi-pass membrane protein</topology>
    </subcellularLocation>
    <subcellularLocation>
        <location evidence="9">Membrane</location>
        <topology evidence="9">Multi-pass membrane protein</topology>
    </subcellularLocation>
</comment>
<evidence type="ECO:0000313" key="12">
    <source>
        <dbReference type="Proteomes" id="UP000694408"/>
    </source>
</evidence>
<name>A0A8C5IL30_JUNHY</name>
<evidence type="ECO:0000313" key="11">
    <source>
        <dbReference type="Ensembl" id="ENSJHYP00000005985.1"/>
    </source>
</evidence>
<protein>
    <recommendedName>
        <fullName evidence="9">XK-related protein</fullName>
    </recommendedName>
</protein>
<dbReference type="AlphaFoldDB" id="A0A8C5IL30"/>
<reference evidence="11" key="1">
    <citation type="submission" date="2025-08" db="UniProtKB">
        <authorList>
            <consortium name="Ensembl"/>
        </authorList>
    </citation>
    <scope>IDENTIFICATION</scope>
</reference>
<dbReference type="GO" id="GO:0043652">
    <property type="term" value="P:engulfment of apoptotic cell"/>
    <property type="evidence" value="ECO:0007669"/>
    <property type="project" value="TreeGrafter"/>
</dbReference>
<keyword evidence="4 9" id="KW-0812">Transmembrane</keyword>
<dbReference type="GO" id="GO:0005886">
    <property type="term" value="C:plasma membrane"/>
    <property type="evidence" value="ECO:0007669"/>
    <property type="project" value="UniProtKB-SubCell"/>
</dbReference>
<accession>A0A8C5IL30</accession>
<keyword evidence="5" id="KW-0053">Apoptosis</keyword>
<dbReference type="PANTHER" id="PTHR16024:SF8">
    <property type="entry name" value="XK-RELATED PROTEIN 8"/>
    <property type="match status" value="1"/>
</dbReference>
<evidence type="ECO:0000256" key="1">
    <source>
        <dbReference type="ARBA" id="ARBA00004651"/>
    </source>
</evidence>
<evidence type="ECO:0000256" key="6">
    <source>
        <dbReference type="ARBA" id="ARBA00022989"/>
    </source>
</evidence>
<feature type="transmembrane region" description="Helical" evidence="9">
    <location>
        <begin position="48"/>
        <end position="70"/>
    </location>
</feature>
<keyword evidence="3" id="KW-1003">Cell membrane</keyword>
<feature type="transmembrane region" description="Helical" evidence="9">
    <location>
        <begin position="320"/>
        <end position="342"/>
    </location>
</feature>
<keyword evidence="7 9" id="KW-0472">Membrane</keyword>
<dbReference type="GO" id="GO:0070782">
    <property type="term" value="P:phosphatidylserine exposure on apoptotic cell surface"/>
    <property type="evidence" value="ECO:0007669"/>
    <property type="project" value="TreeGrafter"/>
</dbReference>
<evidence type="ECO:0000256" key="10">
    <source>
        <dbReference type="SAM" id="MobiDB-lite"/>
    </source>
</evidence>
<organism evidence="11 12">
    <name type="scientific">Junco hyemalis</name>
    <name type="common">Dark-eyed junco</name>
    <dbReference type="NCBI Taxonomy" id="40217"/>
    <lineage>
        <taxon>Eukaryota</taxon>
        <taxon>Metazoa</taxon>
        <taxon>Chordata</taxon>
        <taxon>Craniata</taxon>
        <taxon>Vertebrata</taxon>
        <taxon>Euteleostomi</taxon>
        <taxon>Archelosauria</taxon>
        <taxon>Archosauria</taxon>
        <taxon>Dinosauria</taxon>
        <taxon>Saurischia</taxon>
        <taxon>Theropoda</taxon>
        <taxon>Coelurosauria</taxon>
        <taxon>Aves</taxon>
        <taxon>Neognathae</taxon>
        <taxon>Neoaves</taxon>
        <taxon>Telluraves</taxon>
        <taxon>Australaves</taxon>
        <taxon>Passeriformes</taxon>
        <taxon>Passerellidae</taxon>
        <taxon>Junco</taxon>
    </lineage>
</organism>
<comment type="similarity">
    <text evidence="2 9">Belongs to the XK family.</text>
</comment>
<feature type="transmembrane region" description="Helical" evidence="9">
    <location>
        <begin position="405"/>
        <end position="424"/>
    </location>
</feature>
<feature type="transmembrane region" description="Helical" evidence="9">
    <location>
        <begin position="436"/>
        <end position="458"/>
    </location>
</feature>
<comment type="catalytic activity">
    <reaction evidence="8">
        <text>a 1,2-diacyl-sn-glycero-3-phospho-L-serine(in) = a 1,2-diacyl-sn-glycero-3-phospho-L-serine(out)</text>
        <dbReference type="Rhea" id="RHEA:38663"/>
        <dbReference type="ChEBI" id="CHEBI:57262"/>
    </reaction>
</comment>
<dbReference type="Proteomes" id="UP000694408">
    <property type="component" value="Unplaced"/>
</dbReference>
<feature type="region of interest" description="Disordered" evidence="10">
    <location>
        <begin position="167"/>
        <end position="195"/>
    </location>
</feature>